<gene>
    <name evidence="8" type="primary">tldD</name>
    <name evidence="8" type="ORF">A3K87_25860</name>
</gene>
<dbReference type="InterPro" id="IPR002510">
    <property type="entry name" value="Metalloprtase-TldD/E_N"/>
</dbReference>
<dbReference type="InterPro" id="IPR045570">
    <property type="entry name" value="Metalloprtase-TldD/E_cen_dom"/>
</dbReference>
<evidence type="ECO:0000259" key="5">
    <source>
        <dbReference type="Pfam" id="PF01523"/>
    </source>
</evidence>
<organism evidence="8 9">
    <name type="scientific">Variovorax paradoxus</name>
    <dbReference type="NCBI Taxonomy" id="34073"/>
    <lineage>
        <taxon>Bacteria</taxon>
        <taxon>Pseudomonadati</taxon>
        <taxon>Pseudomonadota</taxon>
        <taxon>Betaproteobacteria</taxon>
        <taxon>Burkholderiales</taxon>
        <taxon>Comamonadaceae</taxon>
        <taxon>Variovorax</taxon>
    </lineage>
</organism>
<sequence length="486" mass="51468">MISREPTIERLATAQQLLLTPFGLDESHLSKALAEITAHRVDDADLYFQYTRSEGWSLEEGIVKTGSFSIDQGVGVRAVSGEKTAFAYSDDISEASLLDAARTVRSISSAGRTGRVKTATRKIASSRSLYDGIDPISTLDSTAKVKLLEKVEKLARSRDPRVAQVMAGLASEYDVVLVARADGTLAADVRPLVRLSVTVIAEQNGRREVGSGGGGGRFGLAYFSDEQIAEYVDHAMKAALTNLDARPAPAGEMTVVLGSGWPGILLHEAIGHGLEGDFNRKGSSAFSGRIGQRVAAKGVTVLDDGTIADRRGSLNVDDEGNASQRNVLIEDGILKGYIQDSLNARLMKVKPTGNGRRESYAHVPMPRMTNTYMLGGDKDPKEIVASIKKGLYATNFGGGQVDITSGKFVFSASEAYWVENGKIQYPVKGATIVGNGPDALTRVTMIGNDMALDSGVGTCGKEGQSVPVGVGQPTLRIDGLTVGGTA</sequence>
<dbReference type="InterPro" id="IPR051463">
    <property type="entry name" value="Peptidase_U62_metallo"/>
</dbReference>
<dbReference type="GO" id="GO:0005829">
    <property type="term" value="C:cytosol"/>
    <property type="evidence" value="ECO:0007669"/>
    <property type="project" value="TreeGrafter"/>
</dbReference>
<dbReference type="Pfam" id="PF19289">
    <property type="entry name" value="PmbA_TldD_3rd"/>
    <property type="match status" value="1"/>
</dbReference>
<dbReference type="Proteomes" id="UP000077852">
    <property type="component" value="Unassembled WGS sequence"/>
</dbReference>
<dbReference type="PIRSF" id="PIRSF004919">
    <property type="entry name" value="TldD"/>
    <property type="match status" value="1"/>
</dbReference>
<dbReference type="EMBL" id="LVHG01000069">
    <property type="protein sequence ID" value="OAK59699.1"/>
    <property type="molecule type" value="Genomic_DNA"/>
</dbReference>
<keyword evidence="3" id="KW-0378">Hydrolase</keyword>
<evidence type="ECO:0000259" key="7">
    <source>
        <dbReference type="Pfam" id="PF19290"/>
    </source>
</evidence>
<feature type="domain" description="Metalloprotease TldD/E central" evidence="7">
    <location>
        <begin position="135"/>
        <end position="243"/>
    </location>
</feature>
<feature type="domain" description="Metalloprotease TldD/E C-terminal" evidence="6">
    <location>
        <begin position="251"/>
        <end position="484"/>
    </location>
</feature>
<evidence type="ECO:0000256" key="4">
    <source>
        <dbReference type="ARBA" id="ARBA00023049"/>
    </source>
</evidence>
<dbReference type="InterPro" id="IPR025502">
    <property type="entry name" value="TldD"/>
</dbReference>
<evidence type="ECO:0000259" key="6">
    <source>
        <dbReference type="Pfam" id="PF19289"/>
    </source>
</evidence>
<comment type="caution">
    <text evidence="8">The sequence shown here is derived from an EMBL/GenBank/DDBJ whole genome shotgun (WGS) entry which is preliminary data.</text>
</comment>
<dbReference type="InterPro" id="IPR036059">
    <property type="entry name" value="TldD/PmbA_sf"/>
</dbReference>
<dbReference type="Gene3D" id="3.30.2290.10">
    <property type="entry name" value="PmbA/TldD superfamily"/>
    <property type="match status" value="1"/>
</dbReference>
<evidence type="ECO:0000313" key="8">
    <source>
        <dbReference type="EMBL" id="OAK59699.1"/>
    </source>
</evidence>
<feature type="domain" description="Metalloprotease TldD/E N-terminal" evidence="5">
    <location>
        <begin position="44"/>
        <end position="107"/>
    </location>
</feature>
<proteinExistence type="inferred from homology"/>
<dbReference type="GO" id="GO:0008237">
    <property type="term" value="F:metallopeptidase activity"/>
    <property type="evidence" value="ECO:0007669"/>
    <property type="project" value="UniProtKB-KW"/>
</dbReference>
<dbReference type="AlphaFoldDB" id="A0AA91DJN7"/>
<dbReference type="GO" id="GO:0006508">
    <property type="term" value="P:proteolysis"/>
    <property type="evidence" value="ECO:0007669"/>
    <property type="project" value="UniProtKB-KW"/>
</dbReference>
<dbReference type="InterPro" id="IPR045569">
    <property type="entry name" value="Metalloprtase-TldD/E_C"/>
</dbReference>
<evidence type="ECO:0000256" key="2">
    <source>
        <dbReference type="ARBA" id="ARBA00022670"/>
    </source>
</evidence>
<keyword evidence="2" id="KW-0645">Protease</keyword>
<reference evidence="8 9" key="1">
    <citation type="submission" date="2016-03" db="EMBL/GenBank/DDBJ databases">
        <title>Genome sequence of Variovorax paradoxus KB5.</title>
        <authorList>
            <person name="Jeong H."/>
            <person name="Hong C.E."/>
            <person name="Jo S.H."/>
            <person name="Park J.M."/>
        </authorList>
    </citation>
    <scope>NUCLEOTIDE SEQUENCE [LARGE SCALE GENOMIC DNA]</scope>
    <source>
        <strain evidence="8 9">KB5</strain>
    </source>
</reference>
<dbReference type="PANTHER" id="PTHR30624">
    <property type="entry name" value="UNCHARACTERIZED PROTEIN TLDD AND PMBA"/>
    <property type="match status" value="1"/>
</dbReference>
<evidence type="ECO:0000256" key="3">
    <source>
        <dbReference type="ARBA" id="ARBA00022801"/>
    </source>
</evidence>
<dbReference type="RefSeq" id="WP_081270200.1">
    <property type="nucleotide sequence ID" value="NZ_LVHG01000069.1"/>
</dbReference>
<dbReference type="PANTHER" id="PTHR30624:SF4">
    <property type="entry name" value="METALLOPROTEASE TLDD"/>
    <property type="match status" value="1"/>
</dbReference>
<dbReference type="InterPro" id="IPR035068">
    <property type="entry name" value="TldD/PmbA_N"/>
</dbReference>
<name>A0AA91DJN7_VARPD</name>
<evidence type="ECO:0000313" key="9">
    <source>
        <dbReference type="Proteomes" id="UP000077852"/>
    </source>
</evidence>
<protein>
    <submittedName>
        <fullName evidence="8">Metalloprotease TldD</fullName>
    </submittedName>
</protein>
<dbReference type="SUPFAM" id="SSF111283">
    <property type="entry name" value="Putative modulator of DNA gyrase, PmbA/TldD"/>
    <property type="match status" value="1"/>
</dbReference>
<dbReference type="Pfam" id="PF19290">
    <property type="entry name" value="PmbA_TldD_2nd"/>
    <property type="match status" value="1"/>
</dbReference>
<dbReference type="Pfam" id="PF01523">
    <property type="entry name" value="PmbA_TldD_1st"/>
    <property type="match status" value="1"/>
</dbReference>
<comment type="similarity">
    <text evidence="1">Belongs to the peptidase U62 family.</text>
</comment>
<keyword evidence="4 8" id="KW-0482">Metalloprotease</keyword>
<dbReference type="NCBIfam" id="NF008006">
    <property type="entry name" value="PRK10735.1"/>
    <property type="match status" value="1"/>
</dbReference>
<evidence type="ECO:0000256" key="1">
    <source>
        <dbReference type="ARBA" id="ARBA00005836"/>
    </source>
</evidence>
<accession>A0AA91DJN7</accession>